<dbReference type="KEGG" id="dsc:ABOD76_07400"/>
<dbReference type="EMBL" id="CP158299">
    <property type="protein sequence ID" value="XBV86119.1"/>
    <property type="molecule type" value="Genomic_DNA"/>
</dbReference>
<accession>A0AAU7UCB1</accession>
<protein>
    <recommendedName>
        <fullName evidence="2">Asparagine synthetase domain-containing protein</fullName>
    </recommendedName>
</protein>
<dbReference type="Gene3D" id="3.40.50.620">
    <property type="entry name" value="HUPs"/>
    <property type="match status" value="1"/>
</dbReference>
<gene>
    <name evidence="1" type="ORF">ABOD76_07400</name>
</gene>
<reference evidence="1" key="1">
    <citation type="submission" date="2024-06" db="EMBL/GenBank/DDBJ databases">
        <title>Draft Genome Sequence of Deinococcus sonorensis Type Strain KR-87, a Biofilm Producing Representative of the Genus Deinococcus.</title>
        <authorList>
            <person name="Boren L.S."/>
            <person name="Grosso R.A."/>
            <person name="Hugenberg-Cox A.N."/>
            <person name="Hill J.T.E."/>
            <person name="Albert C.M."/>
            <person name="Tuohy J.M."/>
        </authorList>
    </citation>
    <scope>NUCLEOTIDE SEQUENCE</scope>
    <source>
        <strain evidence="1">KR-87</strain>
    </source>
</reference>
<dbReference type="RefSeq" id="WP_350244171.1">
    <property type="nucleotide sequence ID" value="NZ_CP158299.1"/>
</dbReference>
<proteinExistence type="predicted"/>
<dbReference type="InterPro" id="IPR029055">
    <property type="entry name" value="Ntn_hydrolases_N"/>
</dbReference>
<dbReference type="SUPFAM" id="SSF56235">
    <property type="entry name" value="N-terminal nucleophile aminohydrolases (Ntn hydrolases)"/>
    <property type="match status" value="1"/>
</dbReference>
<dbReference type="InterPro" id="IPR014729">
    <property type="entry name" value="Rossmann-like_a/b/a_fold"/>
</dbReference>
<name>A0AAU7UCB1_9DEIO</name>
<evidence type="ECO:0008006" key="2">
    <source>
        <dbReference type="Google" id="ProtNLM"/>
    </source>
</evidence>
<sequence>MSDVAVRFGTETWTRPGGPAGEQQLVLNLHPPVPGESPGGWQVEVHTCAGIQVQRAPDGLTLLLKGLVDWPPEELFRRYRAEGVPGLRGWWGTYTFVLLDPARGEVYVGTDATASRKMYASVQGGRLWLSTSLRGLAEQAAFRAQPFSRAGVAAYLASGQMPMGHTLMAGVQRLERDRVYRLGVAGGQPTLEVAACDTQHFAVAPVRDGRALKEELNRLLLASAQRHWASCGPRPAVSLSAGVDARALLGLLGGDLKARGITAFSYSLGTPVPGSDPALSPQLAAHYGYPHVLVNSYRGQLLDTLQRNAVWGDGGSNICDEVDAWDELASLGYSDVFTGDHVYGWNGEAPAHQRDFLLHQLGLPRWDALGALQPVLDPHAWTQLGQDWMALRAEQEALGGPLYPPLNFVDQLYLESRVQHTLVLWREHFSEQGGRVHLPYLDPEMIAFVKRLPPEWRDHKRLFRELVQQRYPGLFALPFATSLGYKPDWNAELQRHRAAVQDELRQPAPRLDELLPPDRLAQLLDRLTPAGAPPRFAAARTRLATVRRSALGTRLLGEKPSRATVPPATLLMRALTLRAFERSLNLSS</sequence>
<dbReference type="SUPFAM" id="SSF52402">
    <property type="entry name" value="Adenine nucleotide alpha hydrolases-like"/>
    <property type="match status" value="1"/>
</dbReference>
<dbReference type="AlphaFoldDB" id="A0AAU7UCB1"/>
<evidence type="ECO:0000313" key="1">
    <source>
        <dbReference type="EMBL" id="XBV86119.1"/>
    </source>
</evidence>
<organism evidence="1">
    <name type="scientific">Deinococcus sonorensis KR-87</name>
    <dbReference type="NCBI Taxonomy" id="694439"/>
    <lineage>
        <taxon>Bacteria</taxon>
        <taxon>Thermotogati</taxon>
        <taxon>Deinococcota</taxon>
        <taxon>Deinococci</taxon>
        <taxon>Deinococcales</taxon>
        <taxon>Deinococcaceae</taxon>
        <taxon>Deinococcus</taxon>
    </lineage>
</organism>